<feature type="domain" description="DUF6472" evidence="1">
    <location>
        <begin position="9"/>
        <end position="64"/>
    </location>
</feature>
<reference evidence="2 3" key="1">
    <citation type="journal article" date="2021" name="Sci. Rep.">
        <title>The distribution of antibiotic resistance genes in chicken gut microbiota commensals.</title>
        <authorList>
            <person name="Juricova H."/>
            <person name="Matiasovicova J."/>
            <person name="Kubasova T."/>
            <person name="Cejkova D."/>
            <person name="Rychlik I."/>
        </authorList>
    </citation>
    <scope>NUCLEOTIDE SEQUENCE [LARGE SCALE GENOMIC DNA]</scope>
    <source>
        <strain evidence="2 3">An773</strain>
    </source>
</reference>
<evidence type="ECO:0000259" key="1">
    <source>
        <dbReference type="Pfam" id="PF20076"/>
    </source>
</evidence>
<evidence type="ECO:0000313" key="2">
    <source>
        <dbReference type="EMBL" id="MBM6738696.1"/>
    </source>
</evidence>
<dbReference type="InterPro" id="IPR045525">
    <property type="entry name" value="DUF6472"/>
</dbReference>
<gene>
    <name evidence="2" type="ORF">H7U36_11400</name>
</gene>
<comment type="caution">
    <text evidence="2">The sequence shown here is derived from an EMBL/GenBank/DDBJ whole genome shotgun (WGS) entry which is preliminary data.</text>
</comment>
<dbReference type="Pfam" id="PF20076">
    <property type="entry name" value="DUF6472"/>
    <property type="match status" value="1"/>
</dbReference>
<name>A0ABS2EAT5_9FIRM</name>
<keyword evidence="3" id="KW-1185">Reference proteome</keyword>
<proteinExistence type="predicted"/>
<evidence type="ECO:0000313" key="3">
    <source>
        <dbReference type="Proteomes" id="UP000716906"/>
    </source>
</evidence>
<protein>
    <recommendedName>
        <fullName evidence="1">DUF6472 domain-containing protein</fullName>
    </recommendedName>
</protein>
<sequence>MADKKKTVRSCADCTYYSYDEEYGGYVCDVNMDEDEYVRLISDSRYACPYYRSGDDYRIVRKQM</sequence>
<accession>A0ABS2EAT5</accession>
<dbReference type="Proteomes" id="UP000716906">
    <property type="component" value="Unassembled WGS sequence"/>
</dbReference>
<dbReference type="RefSeq" id="WP_033126677.1">
    <property type="nucleotide sequence ID" value="NZ_JACLYY010000011.1"/>
</dbReference>
<organism evidence="2 3">
    <name type="scientific">Faecalicatena fissicatena</name>
    <dbReference type="NCBI Taxonomy" id="290055"/>
    <lineage>
        <taxon>Bacteria</taxon>
        <taxon>Bacillati</taxon>
        <taxon>Bacillota</taxon>
        <taxon>Clostridia</taxon>
        <taxon>Lachnospirales</taxon>
        <taxon>Lachnospiraceae</taxon>
        <taxon>Faecalicatena</taxon>
    </lineage>
</organism>
<dbReference type="EMBL" id="JACLYY010000011">
    <property type="protein sequence ID" value="MBM6738696.1"/>
    <property type="molecule type" value="Genomic_DNA"/>
</dbReference>